<dbReference type="Pfam" id="PF00291">
    <property type="entry name" value="PALP"/>
    <property type="match status" value="1"/>
</dbReference>
<dbReference type="Pfam" id="PF00585">
    <property type="entry name" value="Thr_dehydrat_C"/>
    <property type="match status" value="1"/>
</dbReference>
<dbReference type="SUPFAM" id="SSF55021">
    <property type="entry name" value="ACT-like"/>
    <property type="match status" value="1"/>
</dbReference>
<dbReference type="InterPro" id="IPR045865">
    <property type="entry name" value="ACT-like_dom_sf"/>
</dbReference>
<keyword evidence="10 12" id="KW-0100">Branched-chain amino acid biosynthesis</keyword>
<dbReference type="CDD" id="cd01562">
    <property type="entry name" value="Thr-dehyd"/>
    <property type="match status" value="1"/>
</dbReference>
<evidence type="ECO:0000256" key="7">
    <source>
        <dbReference type="ARBA" id="ARBA00022624"/>
    </source>
</evidence>
<keyword evidence="8 12" id="KW-0663">Pyridoxal phosphate</keyword>
<dbReference type="RefSeq" id="WP_164624505.1">
    <property type="nucleotide sequence ID" value="NZ_JAAIVJ010000003.1"/>
</dbReference>
<name>A0A6M0QTA0_9RHOB</name>
<dbReference type="EMBL" id="JAAIVJ010000003">
    <property type="protein sequence ID" value="NEY90241.1"/>
    <property type="molecule type" value="Genomic_DNA"/>
</dbReference>
<evidence type="ECO:0000256" key="3">
    <source>
        <dbReference type="ARBA" id="ARBA00004810"/>
    </source>
</evidence>
<comment type="cofactor">
    <cofactor evidence="2 12">
        <name>pyridoxal 5'-phosphate</name>
        <dbReference type="ChEBI" id="CHEBI:597326"/>
    </cofactor>
</comment>
<comment type="similarity">
    <text evidence="4 12">Belongs to the serine/threonine dehydratase family.</text>
</comment>
<dbReference type="InterPro" id="IPR038110">
    <property type="entry name" value="TD_ACT-like_sf"/>
</dbReference>
<evidence type="ECO:0000256" key="2">
    <source>
        <dbReference type="ARBA" id="ARBA00001933"/>
    </source>
</evidence>
<gene>
    <name evidence="12 14" type="primary">ilvA</name>
    <name evidence="14" type="ORF">G4Z14_08010</name>
</gene>
<sequence>MTHFADAARQTTRALRELFPRTPLQRNDFLSRKYGAEIWLKREDLTPVRSYKLRGAYNAMRKVRSLNPGQRHFVCASAGNHAQGVAFASHHFGVQATIFMPVTTPQQKIDKTRAFGGDNVRIVLTGDYFDQTLAASQRFCAEEGAHFLSPFDDEDVIEGQASVAVELLDQLGQSPDLVILPVGGGGLSSGVTRYLRAESPQTAFRFVEPKGGASLTAALAAHEPVTLKRVDNFVDGAAVARIGDRTFAALNWVNPAEVLIAPEDRICTTMLTMLNTEGIVLEPAGALAVDALADLGPEIAGKTVVCVTSGGNFDFERLPEVKERALRYSGVKKYFILRMPQRPGALREFLAMLGPDDDIARFEYLKKSARNFGSVLIGIETKDAANFQKLFDQLDAAAFQYRDITQDEILSEFLI</sequence>
<protein>
    <recommendedName>
        <fullName evidence="12">L-threonine dehydratase</fullName>
        <ecNumber evidence="12">4.3.1.19</ecNumber>
    </recommendedName>
    <alternativeName>
        <fullName evidence="12">Threonine deaminase</fullName>
    </alternativeName>
</protein>
<dbReference type="GO" id="GO:0003941">
    <property type="term" value="F:L-serine ammonia-lyase activity"/>
    <property type="evidence" value="ECO:0007669"/>
    <property type="project" value="TreeGrafter"/>
</dbReference>
<keyword evidence="9 12" id="KW-0456">Lyase</keyword>
<dbReference type="GO" id="GO:0009097">
    <property type="term" value="P:isoleucine biosynthetic process"/>
    <property type="evidence" value="ECO:0007669"/>
    <property type="project" value="UniProtKB-UniRule"/>
</dbReference>
<dbReference type="InterPro" id="IPR050147">
    <property type="entry name" value="Ser/Thr_Dehydratase"/>
</dbReference>
<dbReference type="PANTHER" id="PTHR48078">
    <property type="entry name" value="THREONINE DEHYDRATASE, MITOCHONDRIAL-RELATED"/>
    <property type="match status" value="1"/>
</dbReference>
<dbReference type="GO" id="GO:0006565">
    <property type="term" value="P:L-serine catabolic process"/>
    <property type="evidence" value="ECO:0007669"/>
    <property type="project" value="TreeGrafter"/>
</dbReference>
<evidence type="ECO:0000256" key="4">
    <source>
        <dbReference type="ARBA" id="ARBA00010869"/>
    </source>
</evidence>
<evidence type="ECO:0000256" key="1">
    <source>
        <dbReference type="ARBA" id="ARBA00001274"/>
    </source>
</evidence>
<dbReference type="Proteomes" id="UP000477782">
    <property type="component" value="Unassembled WGS sequence"/>
</dbReference>
<organism evidence="14 15">
    <name type="scientific">Tabrizicola oligotrophica</name>
    <dbReference type="NCBI Taxonomy" id="2710650"/>
    <lineage>
        <taxon>Bacteria</taxon>
        <taxon>Pseudomonadati</taxon>
        <taxon>Pseudomonadota</taxon>
        <taxon>Alphaproteobacteria</taxon>
        <taxon>Rhodobacterales</taxon>
        <taxon>Paracoccaceae</taxon>
        <taxon>Tabrizicola</taxon>
    </lineage>
</organism>
<comment type="pathway">
    <text evidence="3 12">Amino-acid biosynthesis; L-isoleucine biosynthesis; 2-oxobutanoate from L-threonine: step 1/1.</text>
</comment>
<evidence type="ECO:0000256" key="6">
    <source>
        <dbReference type="ARBA" id="ARBA00022605"/>
    </source>
</evidence>
<dbReference type="FunFam" id="3.40.50.1100:FF:000005">
    <property type="entry name" value="Threonine dehydratase catabolic"/>
    <property type="match status" value="1"/>
</dbReference>
<evidence type="ECO:0000256" key="12">
    <source>
        <dbReference type="RuleBase" id="RU362012"/>
    </source>
</evidence>
<evidence type="ECO:0000259" key="13">
    <source>
        <dbReference type="PROSITE" id="PS51672"/>
    </source>
</evidence>
<comment type="subunit">
    <text evidence="5 12">Homotetramer.</text>
</comment>
<evidence type="ECO:0000256" key="8">
    <source>
        <dbReference type="ARBA" id="ARBA00022898"/>
    </source>
</evidence>
<dbReference type="InterPro" id="IPR000634">
    <property type="entry name" value="Ser/Thr_deHydtase_PyrdxlP-BS"/>
</dbReference>
<dbReference type="NCBIfam" id="TIGR02079">
    <property type="entry name" value="THD1"/>
    <property type="match status" value="1"/>
</dbReference>
<dbReference type="PROSITE" id="PS00165">
    <property type="entry name" value="DEHYDRATASE_SER_THR"/>
    <property type="match status" value="1"/>
</dbReference>
<dbReference type="InterPro" id="IPR001926">
    <property type="entry name" value="TrpB-like_PALP"/>
</dbReference>
<dbReference type="SUPFAM" id="SSF53686">
    <property type="entry name" value="Tryptophan synthase beta subunit-like PLP-dependent enzymes"/>
    <property type="match status" value="1"/>
</dbReference>
<dbReference type="PROSITE" id="PS51672">
    <property type="entry name" value="ACT_LIKE"/>
    <property type="match status" value="1"/>
</dbReference>
<comment type="catalytic activity">
    <reaction evidence="1 12">
        <text>L-threonine = 2-oxobutanoate + NH4(+)</text>
        <dbReference type="Rhea" id="RHEA:22108"/>
        <dbReference type="ChEBI" id="CHEBI:16763"/>
        <dbReference type="ChEBI" id="CHEBI:28938"/>
        <dbReference type="ChEBI" id="CHEBI:57926"/>
        <dbReference type="EC" id="4.3.1.19"/>
    </reaction>
</comment>
<evidence type="ECO:0000313" key="15">
    <source>
        <dbReference type="Proteomes" id="UP000477782"/>
    </source>
</evidence>
<evidence type="ECO:0000256" key="5">
    <source>
        <dbReference type="ARBA" id="ARBA00011881"/>
    </source>
</evidence>
<accession>A0A6M0QTA0</accession>
<dbReference type="Gene3D" id="3.40.1020.10">
    <property type="entry name" value="Biosynthetic Threonine Deaminase, Domain 3"/>
    <property type="match status" value="1"/>
</dbReference>
<dbReference type="GO" id="GO:0004794">
    <property type="term" value="F:threonine deaminase activity"/>
    <property type="evidence" value="ECO:0007669"/>
    <property type="project" value="UniProtKB-UniRule"/>
</dbReference>
<keyword evidence="6 12" id="KW-0028">Amino-acid biosynthesis</keyword>
<dbReference type="InterPro" id="IPR036052">
    <property type="entry name" value="TrpB-like_PALP_sf"/>
</dbReference>
<keyword evidence="7 12" id="KW-0412">Isoleucine biosynthesis</keyword>
<dbReference type="GO" id="GO:0006567">
    <property type="term" value="P:L-threonine catabolic process"/>
    <property type="evidence" value="ECO:0007669"/>
    <property type="project" value="TreeGrafter"/>
</dbReference>
<dbReference type="CDD" id="cd04907">
    <property type="entry name" value="ACT_ThrD-I_2"/>
    <property type="match status" value="1"/>
</dbReference>
<dbReference type="Gene3D" id="3.40.50.1100">
    <property type="match status" value="2"/>
</dbReference>
<dbReference type="EC" id="4.3.1.19" evidence="12"/>
<dbReference type="AlphaFoldDB" id="A0A6M0QTA0"/>
<reference evidence="14 15" key="1">
    <citation type="submission" date="2020-02" db="EMBL/GenBank/DDBJ databases">
        <authorList>
            <person name="Chen W.-M."/>
        </authorList>
    </citation>
    <scope>NUCLEOTIDE SEQUENCE [LARGE SCALE GENOMIC DNA]</scope>
    <source>
        <strain evidence="14 15">KMS-5</strain>
    </source>
</reference>
<dbReference type="InterPro" id="IPR011820">
    <property type="entry name" value="IlvA"/>
</dbReference>
<evidence type="ECO:0000256" key="9">
    <source>
        <dbReference type="ARBA" id="ARBA00023239"/>
    </source>
</evidence>
<dbReference type="PANTHER" id="PTHR48078:SF11">
    <property type="entry name" value="THREONINE DEHYDRATASE, MITOCHONDRIAL"/>
    <property type="match status" value="1"/>
</dbReference>
<evidence type="ECO:0000313" key="14">
    <source>
        <dbReference type="EMBL" id="NEY90241.1"/>
    </source>
</evidence>
<dbReference type="InterPro" id="IPR001721">
    <property type="entry name" value="TD_ACT-like"/>
</dbReference>
<comment type="caution">
    <text evidence="14">The sequence shown here is derived from an EMBL/GenBank/DDBJ whole genome shotgun (WGS) entry which is preliminary data.</text>
</comment>
<proteinExistence type="inferred from homology"/>
<dbReference type="GO" id="GO:0030170">
    <property type="term" value="F:pyridoxal phosphate binding"/>
    <property type="evidence" value="ECO:0007669"/>
    <property type="project" value="InterPro"/>
</dbReference>
<keyword evidence="15" id="KW-1185">Reference proteome</keyword>
<dbReference type="UniPathway" id="UPA00047">
    <property type="reaction ID" value="UER00054"/>
</dbReference>
<dbReference type="NCBIfam" id="NF006390">
    <property type="entry name" value="PRK08639.1"/>
    <property type="match status" value="1"/>
</dbReference>
<comment type="function">
    <text evidence="11 12">Catalyzes the anaerobic formation of alpha-ketobutyrate and ammonia from threonine in a two-step reaction. The first step involved a dehydration of threonine and a production of enamine intermediates (aminocrotonate), which tautomerizes to its imine form (iminobutyrate). Both intermediates are unstable and short-lived. The second step is the nonenzymatic hydrolysis of the enamine/imine intermediates to form 2-ketobutyrate and free ammonia. In the low water environment of the cell, the second step is accelerated by RidA.</text>
</comment>
<evidence type="ECO:0000256" key="10">
    <source>
        <dbReference type="ARBA" id="ARBA00023304"/>
    </source>
</evidence>
<feature type="domain" description="ACT-like" evidence="13">
    <location>
        <begin position="333"/>
        <end position="406"/>
    </location>
</feature>
<evidence type="ECO:0000256" key="11">
    <source>
        <dbReference type="ARBA" id="ARBA00025527"/>
    </source>
</evidence>